<feature type="domain" description="Neutral/alkaline non-lysosomal ceramidase N-terminal" evidence="1">
    <location>
        <begin position="5"/>
        <end position="235"/>
    </location>
</feature>
<dbReference type="Pfam" id="PF04734">
    <property type="entry name" value="Ceramidase_alk"/>
    <property type="match status" value="1"/>
</dbReference>
<evidence type="ECO:0000313" key="3">
    <source>
        <dbReference type="Proteomes" id="UP000178606"/>
    </source>
</evidence>
<reference evidence="2 3" key="1">
    <citation type="journal article" date="2016" name="Nat. Commun.">
        <title>Thousands of microbial genomes shed light on interconnected biogeochemical processes in an aquifer system.</title>
        <authorList>
            <person name="Anantharaman K."/>
            <person name="Brown C.T."/>
            <person name="Hug L.A."/>
            <person name="Sharon I."/>
            <person name="Castelle C.J."/>
            <person name="Probst A.J."/>
            <person name="Thomas B.C."/>
            <person name="Singh A."/>
            <person name="Wilkins M.J."/>
            <person name="Karaoz U."/>
            <person name="Brodie E.L."/>
            <person name="Williams K.H."/>
            <person name="Hubbard S.S."/>
            <person name="Banfield J.F."/>
        </authorList>
    </citation>
    <scope>NUCLEOTIDE SEQUENCE [LARGE SCALE GENOMIC DNA]</scope>
    <source>
        <strain evidence="3">RIFCSPLOWO2_12_FULL_64_10</strain>
    </source>
</reference>
<evidence type="ECO:0000313" key="2">
    <source>
        <dbReference type="EMBL" id="OGG45928.1"/>
    </source>
</evidence>
<dbReference type="AlphaFoldDB" id="A0A1F6C9U1"/>
<proteinExistence type="predicted"/>
<dbReference type="Proteomes" id="UP000178606">
    <property type="component" value="Unassembled WGS sequence"/>
</dbReference>
<sequence>MSADFTAGASRIDITPPLTIPYLGFVPRHAFFEGVHDPLYVRAVVIGDGERRIALLSADSLGFARSLAGEGRDFIAEVRERVRAACGIPPDHVLVSATHAHSTPETVGLRRLLDHPGTAAWVETLQDQLASAVALADRDRAPARLKRAVGRADGLAWSRRILGRDGKLYSWTRRPPDGQIADWGAHDPEATLLLFERDGASSIALIHFACHPVTVQVQPLISADFPGVAATLVEGSGVGCGCCLYLQGAAGDVNPLRGTTDFHDVRRYGLLLAGEVLKQIALLSAPDHPVAPPRVGAASRTVSLPSRDLPPLSEVLEDHRRGEEAVRQARTDEERQKAERALLGLTERLERVRRGDAPVSAEVQALRVGDVALVGIPGEPFAQMGLDLKRTAPTALCLGYANGYIGYLAPPPAWAQGGYEVSLGTWSIVGPQAFDLLLDTAKSLVEEVWK</sequence>
<dbReference type="InterPro" id="IPR031329">
    <property type="entry name" value="NEUT/ALK_ceramidase_N"/>
</dbReference>
<protein>
    <recommendedName>
        <fullName evidence="1">Neutral/alkaline non-lysosomal ceramidase N-terminal domain-containing protein</fullName>
    </recommendedName>
</protein>
<organism evidence="2 3">
    <name type="scientific">Handelsmanbacteria sp. (strain RIFCSPLOWO2_12_FULL_64_10)</name>
    <dbReference type="NCBI Taxonomy" id="1817868"/>
    <lineage>
        <taxon>Bacteria</taxon>
        <taxon>Candidatus Handelsmaniibacteriota</taxon>
    </lineage>
</organism>
<evidence type="ECO:0000259" key="1">
    <source>
        <dbReference type="Pfam" id="PF04734"/>
    </source>
</evidence>
<gene>
    <name evidence="2" type="ORF">A3F84_16995</name>
</gene>
<accession>A0A1F6C9U1</accession>
<dbReference type="EMBL" id="MFKF01000356">
    <property type="protein sequence ID" value="OGG45928.1"/>
    <property type="molecule type" value="Genomic_DNA"/>
</dbReference>
<name>A0A1F6C9U1_HANXR</name>
<comment type="caution">
    <text evidence="2">The sequence shown here is derived from an EMBL/GenBank/DDBJ whole genome shotgun (WGS) entry which is preliminary data.</text>
</comment>